<name>A0ABQ8HP94_9ROSI</name>
<dbReference type="Gene3D" id="1.10.510.10">
    <property type="entry name" value="Transferase(Phosphotransferase) domain 1"/>
    <property type="match status" value="1"/>
</dbReference>
<dbReference type="InterPro" id="IPR050823">
    <property type="entry name" value="Plant_Ser_Thr_Prot_Kinase"/>
</dbReference>
<evidence type="ECO:0000313" key="11">
    <source>
        <dbReference type="EMBL" id="KAH7566180.1"/>
    </source>
</evidence>
<keyword evidence="6" id="KW-0418">Kinase</keyword>
<feature type="domain" description="Protein kinase" evidence="10">
    <location>
        <begin position="22"/>
        <end position="256"/>
    </location>
</feature>
<organism evidence="11 12">
    <name type="scientific">Xanthoceras sorbifolium</name>
    <dbReference type="NCBI Taxonomy" id="99658"/>
    <lineage>
        <taxon>Eukaryota</taxon>
        <taxon>Viridiplantae</taxon>
        <taxon>Streptophyta</taxon>
        <taxon>Embryophyta</taxon>
        <taxon>Tracheophyta</taxon>
        <taxon>Spermatophyta</taxon>
        <taxon>Magnoliopsida</taxon>
        <taxon>eudicotyledons</taxon>
        <taxon>Gunneridae</taxon>
        <taxon>Pentapetalae</taxon>
        <taxon>rosids</taxon>
        <taxon>malvids</taxon>
        <taxon>Sapindales</taxon>
        <taxon>Sapindaceae</taxon>
        <taxon>Xanthoceroideae</taxon>
        <taxon>Xanthoceras</taxon>
    </lineage>
</organism>
<evidence type="ECO:0000256" key="9">
    <source>
        <dbReference type="RuleBase" id="RU000304"/>
    </source>
</evidence>
<dbReference type="InterPro" id="IPR000719">
    <property type="entry name" value="Prot_kinase_dom"/>
</dbReference>
<sequence>MSGTSSLKEFSFQDLKMATRNLSPDCLLGEGRFGRVYKGWVHEKTLAPSKTAIGMAIAIKISNPANAQGFQEWQSEVNFLGRNYHPNIIGLLGYCWEDQNLVLVYEFMHKGSLENYLFPSVGPLSWDIRLKIAIGAARGLAFLHNLEKKIIYRDLKASNILLDKNYNAILANFGLVTFGPASEESHVSTSSVIATYGYEAPENMMRTIMDVRMDGQYSSEAAFQAAQLSLNCLELDPQRHPSMKEVVDALKEIEAL</sequence>
<dbReference type="InterPro" id="IPR008271">
    <property type="entry name" value="Ser/Thr_kinase_AS"/>
</dbReference>
<dbReference type="PANTHER" id="PTHR45621">
    <property type="entry name" value="OS01G0588500 PROTEIN-RELATED"/>
    <property type="match status" value="1"/>
</dbReference>
<evidence type="ECO:0000256" key="8">
    <source>
        <dbReference type="PROSITE-ProRule" id="PRU10141"/>
    </source>
</evidence>
<evidence type="ECO:0000259" key="10">
    <source>
        <dbReference type="PROSITE" id="PS50011"/>
    </source>
</evidence>
<dbReference type="SMART" id="SM00220">
    <property type="entry name" value="S_TKc"/>
    <property type="match status" value="1"/>
</dbReference>
<dbReference type="EMBL" id="JAFEMO010000008">
    <property type="protein sequence ID" value="KAH7566180.1"/>
    <property type="molecule type" value="Genomic_DNA"/>
</dbReference>
<evidence type="ECO:0000256" key="2">
    <source>
        <dbReference type="ARBA" id="ARBA00022475"/>
    </source>
</evidence>
<comment type="caution">
    <text evidence="11">The sequence shown here is derived from an EMBL/GenBank/DDBJ whole genome shotgun (WGS) entry which is preliminary data.</text>
</comment>
<evidence type="ECO:0000256" key="7">
    <source>
        <dbReference type="ARBA" id="ARBA00022840"/>
    </source>
</evidence>
<keyword evidence="2" id="KW-1003">Cell membrane</keyword>
<dbReference type="PROSITE" id="PS00107">
    <property type="entry name" value="PROTEIN_KINASE_ATP"/>
    <property type="match status" value="1"/>
</dbReference>
<evidence type="ECO:0000256" key="4">
    <source>
        <dbReference type="ARBA" id="ARBA00022679"/>
    </source>
</evidence>
<evidence type="ECO:0000256" key="6">
    <source>
        <dbReference type="ARBA" id="ARBA00022777"/>
    </source>
</evidence>
<keyword evidence="7 8" id="KW-0067">ATP-binding</keyword>
<keyword evidence="4" id="KW-0808">Transferase</keyword>
<protein>
    <recommendedName>
        <fullName evidence="10">Protein kinase domain-containing protein</fullName>
    </recommendedName>
</protein>
<dbReference type="Pfam" id="PF07714">
    <property type="entry name" value="PK_Tyr_Ser-Thr"/>
    <property type="match status" value="1"/>
</dbReference>
<keyword evidence="5 8" id="KW-0547">Nucleotide-binding</keyword>
<dbReference type="InterPro" id="IPR017441">
    <property type="entry name" value="Protein_kinase_ATP_BS"/>
</dbReference>
<gene>
    <name evidence="11" type="ORF">JRO89_XS08G0111500</name>
</gene>
<feature type="binding site" evidence="8">
    <location>
        <position position="60"/>
    </location>
    <ligand>
        <name>ATP</name>
        <dbReference type="ChEBI" id="CHEBI:30616"/>
    </ligand>
</feature>
<accession>A0ABQ8HP94</accession>
<keyword evidence="3 9" id="KW-0723">Serine/threonine-protein kinase</keyword>
<dbReference type="InterPro" id="IPR011009">
    <property type="entry name" value="Kinase-like_dom_sf"/>
</dbReference>
<proteinExistence type="inferred from homology"/>
<keyword evidence="2" id="KW-0472">Membrane</keyword>
<comment type="subcellular location">
    <subcellularLocation>
        <location evidence="1">Cell membrane</location>
    </subcellularLocation>
</comment>
<dbReference type="InterPro" id="IPR001245">
    <property type="entry name" value="Ser-Thr/Tyr_kinase_cat_dom"/>
</dbReference>
<dbReference type="PROSITE" id="PS00108">
    <property type="entry name" value="PROTEIN_KINASE_ST"/>
    <property type="match status" value="1"/>
</dbReference>
<keyword evidence="12" id="KW-1185">Reference proteome</keyword>
<dbReference type="PROSITE" id="PS50011">
    <property type="entry name" value="PROTEIN_KINASE_DOM"/>
    <property type="match status" value="1"/>
</dbReference>
<evidence type="ECO:0000313" key="12">
    <source>
        <dbReference type="Proteomes" id="UP000827721"/>
    </source>
</evidence>
<evidence type="ECO:0000256" key="5">
    <source>
        <dbReference type="ARBA" id="ARBA00022741"/>
    </source>
</evidence>
<dbReference type="Proteomes" id="UP000827721">
    <property type="component" value="Unassembled WGS sequence"/>
</dbReference>
<reference evidence="11 12" key="1">
    <citation type="submission" date="2021-02" db="EMBL/GenBank/DDBJ databases">
        <title>Plant Genome Project.</title>
        <authorList>
            <person name="Zhang R.-G."/>
        </authorList>
    </citation>
    <scope>NUCLEOTIDE SEQUENCE [LARGE SCALE GENOMIC DNA]</scope>
    <source>
        <tissue evidence="11">Leaves</tissue>
    </source>
</reference>
<dbReference type="Gene3D" id="3.30.200.20">
    <property type="entry name" value="Phosphorylase Kinase, domain 1"/>
    <property type="match status" value="1"/>
</dbReference>
<comment type="similarity">
    <text evidence="9">Belongs to the protein kinase superfamily.</text>
</comment>
<evidence type="ECO:0000256" key="3">
    <source>
        <dbReference type="ARBA" id="ARBA00022527"/>
    </source>
</evidence>
<evidence type="ECO:0000256" key="1">
    <source>
        <dbReference type="ARBA" id="ARBA00004236"/>
    </source>
</evidence>
<dbReference type="SUPFAM" id="SSF56112">
    <property type="entry name" value="Protein kinase-like (PK-like)"/>
    <property type="match status" value="1"/>
</dbReference>